<feature type="region of interest" description="Disordered" evidence="1">
    <location>
        <begin position="90"/>
        <end position="169"/>
    </location>
</feature>
<feature type="region of interest" description="Disordered" evidence="1">
    <location>
        <begin position="215"/>
        <end position="248"/>
    </location>
</feature>
<feature type="compositionally biased region" description="Basic and acidic residues" evidence="1">
    <location>
        <begin position="139"/>
        <end position="151"/>
    </location>
</feature>
<evidence type="ECO:0000256" key="1">
    <source>
        <dbReference type="SAM" id="MobiDB-lite"/>
    </source>
</evidence>
<protein>
    <submittedName>
        <fullName evidence="2">Uncharacterized protein</fullName>
    </submittedName>
</protein>
<name>A0ABR1TZX6_9PEZI</name>
<evidence type="ECO:0000313" key="3">
    <source>
        <dbReference type="Proteomes" id="UP001444661"/>
    </source>
</evidence>
<feature type="compositionally biased region" description="Pro residues" evidence="1">
    <location>
        <begin position="41"/>
        <end position="50"/>
    </location>
</feature>
<sequence>MNPNVSKPSVDDIDDGLGSGGEEGDGSGIVPKPNTRTPLPRRTPPPPDPDPTLEERAAKRADAFISNGKAPQIDGWDWRPFMTAVFARDQMMPVDPNEPQINFVEDSDSDSDTDSNSGTGDGLSGPVSSQPTQILSTLDPKDRVPAKDSHRPPITNQKPPPKQPGDGSWNFVLYIPEWTDPAWDPNWERVYGSNQKKPRFQRDVLQNLRPALRAEDAPRNPTPYARRWGMPSDRTDGRSRTSPTFSRTRDFSAGIHDTIVTRVMDDAMRARCREETLKRIDQGTTAYRGDGIAPEIVEEYRKFLQIPSQEEIRNGAVGVGKPFERYIETLPPAVRELYRGLIDDVLEDEDYQRLLFYDMTSDEMYRNNIFTTSDDEKYSLSEIPLHPLIAKGKWEDTLYKGAMSEYPRLVYDFWGNREEYDVHRNPNIWAALQPALQLVTRVLQTDPMFWRSLKDLRTRRKIDPRLDPRDPDEQPTPFLPKMISLDEIPQPGDRRYQADFDLRWQQLEDLANAGFDFASHIDRLLLNTIELGIGPGYVGDGGKPSSFVYGRTGLIVAGPDSKIHINISAELIWPLLVPMYSSSEKLCASYIVATTLLHELMHATNYAIDLMCLKEYSLYDQTQSRQQSDALNAWWVVATDVECGRGEPWWRDDMRCELGWAFEREFWGDSATALTAGGTVYRLSKHIANLPLAIITERHHSTISGEGNDSLVGHYPVEDYYRPVSIDYYAKFFTDAFWQVEWPRHGFAAFKRLPPERQNLCLMLPAYFPEKAMQSMFGSETWSFFRHVIRSLRRVGLSILAEYLNQVVWEVRGYHSLRNRWLLDMNTWQYDDNRWKEIVDSLDDIADDVKNKWLAVSSPTEVLYNDWKSDKLPPYPDQQEWAQIMQNQFMDLTKDGGAYFTQIETMHRAIQEELRGMERMVYEFLTVRKSQRKFIYKPETDADPLISLVNQMTKRKDDIDDHQDKLDDLQACAVLASETDRITRWCAWLDQDSQRLNHLGNLVLEEWQFEDDQAKALREAFNSVPSALYEKRSLRLQKLAMKEYTFLDHRIRDTVDEFWRKVEVWVGSVSLPEGFSQVSQAAQQKVKELQQRLNKSGGDSQGLGLGRPTGSTVPKNPSNNIFAFKNPGTQSVVDDATRRVGTSMGISNSAAVSRVNSVRNSNSTVAFGQSGFQGAKPPRRTTGPTKATSSNAFAKYSKLQSTLTNTPPKFQGDFSSQVNVTAPPASIFGGLQLPPSQNPFASTNATMMPTAPFPFPYADRNMSTSDLAYVTQNPTPALQQLITALQVPLQEYRETEEEDDIM</sequence>
<keyword evidence="3" id="KW-1185">Reference proteome</keyword>
<feature type="region of interest" description="Disordered" evidence="1">
    <location>
        <begin position="1165"/>
        <end position="1189"/>
    </location>
</feature>
<feature type="compositionally biased region" description="Basic and acidic residues" evidence="1">
    <location>
        <begin position="53"/>
        <end position="62"/>
    </location>
</feature>
<evidence type="ECO:0000313" key="2">
    <source>
        <dbReference type="EMBL" id="KAK8052200.1"/>
    </source>
</evidence>
<gene>
    <name evidence="2" type="ORF">PG993_003585</name>
</gene>
<comment type="caution">
    <text evidence="2">The sequence shown here is derived from an EMBL/GenBank/DDBJ whole genome shotgun (WGS) entry which is preliminary data.</text>
</comment>
<feature type="region of interest" description="Disordered" evidence="1">
    <location>
        <begin position="1093"/>
        <end position="1116"/>
    </location>
</feature>
<feature type="region of interest" description="Disordered" evidence="1">
    <location>
        <begin position="1"/>
        <end position="78"/>
    </location>
</feature>
<dbReference type="EMBL" id="JAQQWK010000002">
    <property type="protein sequence ID" value="KAK8052200.1"/>
    <property type="molecule type" value="Genomic_DNA"/>
</dbReference>
<organism evidence="2 3">
    <name type="scientific">Apiospora rasikravindrae</name>
    <dbReference type="NCBI Taxonomy" id="990691"/>
    <lineage>
        <taxon>Eukaryota</taxon>
        <taxon>Fungi</taxon>
        <taxon>Dikarya</taxon>
        <taxon>Ascomycota</taxon>
        <taxon>Pezizomycotina</taxon>
        <taxon>Sordariomycetes</taxon>
        <taxon>Xylariomycetidae</taxon>
        <taxon>Amphisphaeriales</taxon>
        <taxon>Apiosporaceae</taxon>
        <taxon>Apiospora</taxon>
    </lineage>
</organism>
<proteinExistence type="predicted"/>
<reference evidence="2 3" key="1">
    <citation type="submission" date="2023-01" db="EMBL/GenBank/DDBJ databases">
        <title>Analysis of 21 Apiospora genomes using comparative genomics revels a genus with tremendous synthesis potential of carbohydrate active enzymes and secondary metabolites.</title>
        <authorList>
            <person name="Sorensen T."/>
        </authorList>
    </citation>
    <scope>NUCLEOTIDE SEQUENCE [LARGE SCALE GENOMIC DNA]</scope>
    <source>
        <strain evidence="2 3">CBS 33761</strain>
    </source>
</reference>
<dbReference type="Proteomes" id="UP001444661">
    <property type="component" value="Unassembled WGS sequence"/>
</dbReference>
<feature type="compositionally biased region" description="Polar residues" evidence="1">
    <location>
        <begin position="126"/>
        <end position="136"/>
    </location>
</feature>
<accession>A0ABR1TZX6</accession>